<dbReference type="InterPro" id="IPR058579">
    <property type="entry name" value="IspG_C"/>
</dbReference>
<dbReference type="SUPFAM" id="SSF56014">
    <property type="entry name" value="Nitrite and sulphite reductase 4Fe-4S domain-like"/>
    <property type="match status" value="1"/>
</dbReference>
<evidence type="ECO:0000256" key="3">
    <source>
        <dbReference type="ARBA" id="ARBA00023002"/>
    </source>
</evidence>
<dbReference type="GO" id="GO:0019288">
    <property type="term" value="P:isopentenyl diphosphate biosynthetic process, methylerythritol 4-phosphate pathway"/>
    <property type="evidence" value="ECO:0007669"/>
    <property type="project" value="UniProtKB-UniRule"/>
</dbReference>
<dbReference type="SUPFAM" id="SSF51717">
    <property type="entry name" value="Dihydropteroate synthetase-like"/>
    <property type="match status" value="1"/>
</dbReference>
<dbReference type="PANTHER" id="PTHR30454">
    <property type="entry name" value="4-HYDROXY-3-METHYLBUT-2-EN-1-YL DIPHOSPHATE SYNTHASE"/>
    <property type="match status" value="1"/>
</dbReference>
<keyword evidence="2 7" id="KW-0479">Metal-binding</keyword>
<feature type="binding site" evidence="7">
    <location>
        <position position="309"/>
    </location>
    <ligand>
        <name>[4Fe-4S] cluster</name>
        <dbReference type="ChEBI" id="CHEBI:49883"/>
    </ligand>
</feature>
<name>A0A974XH87_9FIRM</name>
<dbReference type="EMBL" id="CP071444">
    <property type="protein sequence ID" value="QSX08700.1"/>
    <property type="molecule type" value="Genomic_DNA"/>
</dbReference>
<comment type="pathway">
    <text evidence="7">Isoprenoid biosynthesis; isopentenyl diphosphate biosynthesis via DXP pathway; isopentenyl diphosphate from 1-deoxy-D-xylulose 5-phosphate: step 5/6.</text>
</comment>
<dbReference type="Proteomes" id="UP000663499">
    <property type="component" value="Chromosome"/>
</dbReference>
<protein>
    <recommendedName>
        <fullName evidence="7">4-hydroxy-3-methylbut-2-en-1-yl diphosphate synthase (flavodoxin)</fullName>
        <ecNumber evidence="7">1.17.7.3</ecNumber>
    </recommendedName>
    <alternativeName>
        <fullName evidence="7">1-hydroxy-2-methyl-2-(E)-butenyl 4-diphosphate synthase</fullName>
    </alternativeName>
</protein>
<dbReference type="InterPro" id="IPR004588">
    <property type="entry name" value="IspG_bac-typ"/>
</dbReference>
<gene>
    <name evidence="7 10" type="primary">ispG</name>
    <name evidence="10" type="synonym">gcpE</name>
    <name evidence="10" type="ORF">J0B03_01005</name>
</gene>
<dbReference type="Gene3D" id="3.30.413.10">
    <property type="entry name" value="Sulfite Reductase Hemoprotein, domain 1"/>
    <property type="match status" value="1"/>
</dbReference>
<feature type="binding site" evidence="7">
    <location>
        <position position="267"/>
    </location>
    <ligand>
        <name>[4Fe-4S] cluster</name>
        <dbReference type="ChEBI" id="CHEBI:49883"/>
    </ligand>
</feature>
<evidence type="ECO:0000256" key="5">
    <source>
        <dbReference type="ARBA" id="ARBA00023014"/>
    </source>
</evidence>
<dbReference type="EC" id="1.17.7.3" evidence="7"/>
<dbReference type="Pfam" id="PF26540">
    <property type="entry name" value="GcpE_C"/>
    <property type="match status" value="1"/>
</dbReference>
<dbReference type="NCBIfam" id="NF001540">
    <property type="entry name" value="PRK00366.1"/>
    <property type="match status" value="1"/>
</dbReference>
<evidence type="ECO:0000313" key="11">
    <source>
        <dbReference type="Proteomes" id="UP000663499"/>
    </source>
</evidence>
<comment type="catalytic activity">
    <reaction evidence="7">
        <text>(2E)-4-hydroxy-3-methylbut-2-enyl diphosphate + oxidized [flavodoxin] + H2O + 2 H(+) = 2-C-methyl-D-erythritol 2,4-cyclic diphosphate + reduced [flavodoxin]</text>
        <dbReference type="Rhea" id="RHEA:43604"/>
        <dbReference type="Rhea" id="RHEA-COMP:10622"/>
        <dbReference type="Rhea" id="RHEA-COMP:10623"/>
        <dbReference type="ChEBI" id="CHEBI:15377"/>
        <dbReference type="ChEBI" id="CHEBI:15378"/>
        <dbReference type="ChEBI" id="CHEBI:57618"/>
        <dbReference type="ChEBI" id="CHEBI:58210"/>
        <dbReference type="ChEBI" id="CHEBI:58483"/>
        <dbReference type="ChEBI" id="CHEBI:128753"/>
        <dbReference type="EC" id="1.17.7.3"/>
    </reaction>
</comment>
<evidence type="ECO:0000259" key="8">
    <source>
        <dbReference type="Pfam" id="PF04551"/>
    </source>
</evidence>
<dbReference type="PIRSF" id="PIRSF004640">
    <property type="entry name" value="IspG"/>
    <property type="match status" value="1"/>
</dbReference>
<feature type="domain" description="IspG C-terminal" evidence="9">
    <location>
        <begin position="263"/>
        <end position="350"/>
    </location>
</feature>
<evidence type="ECO:0000313" key="10">
    <source>
        <dbReference type="EMBL" id="QSX08700.1"/>
    </source>
</evidence>
<feature type="domain" description="IspG TIM-barrel" evidence="8">
    <location>
        <begin position="7"/>
        <end position="248"/>
    </location>
</feature>
<comment type="function">
    <text evidence="7">Converts 2C-methyl-D-erythritol 2,4-cyclodiphosphate (ME-2,4cPP) into 1-hydroxy-2-methyl-2-(E)-butenyl 4-diphosphate.</text>
</comment>
<comment type="similarity">
    <text evidence="7">Belongs to the IspG family.</text>
</comment>
<dbReference type="HAMAP" id="MF_00159">
    <property type="entry name" value="IspG"/>
    <property type="match status" value="1"/>
</dbReference>
<keyword evidence="5 7" id="KW-0411">Iron-sulfur</keyword>
<feature type="binding site" evidence="7">
    <location>
        <position position="302"/>
    </location>
    <ligand>
        <name>[4Fe-4S] cluster</name>
        <dbReference type="ChEBI" id="CHEBI:49883"/>
    </ligand>
</feature>
<evidence type="ECO:0000256" key="6">
    <source>
        <dbReference type="ARBA" id="ARBA00023229"/>
    </source>
</evidence>
<dbReference type="FunFam" id="3.20.20.20:FF:000001">
    <property type="entry name" value="4-hydroxy-3-methylbut-2-en-1-yl diphosphate synthase (flavodoxin)"/>
    <property type="match status" value="1"/>
</dbReference>
<keyword evidence="11" id="KW-1185">Reference proteome</keyword>
<dbReference type="Gene3D" id="3.20.20.20">
    <property type="entry name" value="Dihydropteroate synthase-like"/>
    <property type="match status" value="1"/>
</dbReference>
<proteinExistence type="inferred from homology"/>
<evidence type="ECO:0000256" key="1">
    <source>
        <dbReference type="ARBA" id="ARBA00022485"/>
    </source>
</evidence>
<feature type="binding site" evidence="7">
    <location>
        <position position="270"/>
    </location>
    <ligand>
        <name>[4Fe-4S] cluster</name>
        <dbReference type="ChEBI" id="CHEBI:49883"/>
    </ligand>
</feature>
<keyword evidence="1 7" id="KW-0004">4Fe-4S</keyword>
<dbReference type="Pfam" id="PF04551">
    <property type="entry name" value="GcpE"/>
    <property type="match status" value="1"/>
</dbReference>
<sequence>MNTRYQTKEISIGNLKIGNGNPIAIQSMTTTDTRDVAATVGQIRTFVEAGCDIVRVAIPDLDSALALKEIKKRVTVPLVADIQMDYRLAIASLQAGVDKLRINPGNIGSRERVMEVVKEAKERKVPIRIGVNAGSVGKELLDKYQGKVDARVLMESAREHIRILEDMDFTDIIVSIKASDVKTSVESYRLFAEEYDYPTHIGITEAGTSFRGTVKSSVGLGIILNMGIGDTLRVSLTSDTVDEISVAKEVLKSLDLYNKPDIEFVSCPTCARCKIDLIKLAKDVERVTAGINKKVKVAIMGCAVNGPGEARDADIGIAGGDGKAILFKKGVVVRSIPEERIMEELIEEINAFKSE</sequence>
<dbReference type="PANTHER" id="PTHR30454:SF0">
    <property type="entry name" value="4-HYDROXY-3-METHYLBUT-2-EN-1-YL DIPHOSPHATE SYNTHASE (FERREDOXIN), CHLOROPLASTIC"/>
    <property type="match status" value="1"/>
</dbReference>
<reference evidence="10" key="1">
    <citation type="submission" date="2021-03" db="EMBL/GenBank/DDBJ databases">
        <title>Alkalibacter marinus sp. nov., isolated from tidal flat sediment.</title>
        <authorList>
            <person name="Namirimu T."/>
            <person name="Yang J.-A."/>
            <person name="Yang S.-H."/>
            <person name="Kim Y.-J."/>
            <person name="Kwon K.K."/>
        </authorList>
    </citation>
    <scope>NUCLEOTIDE SEQUENCE</scope>
    <source>
        <strain evidence="10">ES005</strain>
    </source>
</reference>
<evidence type="ECO:0000259" key="9">
    <source>
        <dbReference type="Pfam" id="PF26540"/>
    </source>
</evidence>
<dbReference type="InterPro" id="IPR016425">
    <property type="entry name" value="IspG_bac"/>
</dbReference>
<comment type="cofactor">
    <cofactor evidence="7">
        <name>[4Fe-4S] cluster</name>
        <dbReference type="ChEBI" id="CHEBI:49883"/>
    </cofactor>
    <text evidence="7">Binds 1 [4Fe-4S] cluster.</text>
</comment>
<dbReference type="GO" id="GO:0141197">
    <property type="term" value="F:4-hydroxy-3-methylbut-2-enyl-diphosphate synthase activity (flavodoxin)"/>
    <property type="evidence" value="ECO:0007669"/>
    <property type="project" value="UniProtKB-EC"/>
</dbReference>
<dbReference type="GO" id="GO:0051539">
    <property type="term" value="F:4 iron, 4 sulfur cluster binding"/>
    <property type="evidence" value="ECO:0007669"/>
    <property type="project" value="UniProtKB-UniRule"/>
</dbReference>
<dbReference type="InterPro" id="IPR058578">
    <property type="entry name" value="IspG_TIM"/>
</dbReference>
<dbReference type="NCBIfam" id="TIGR00612">
    <property type="entry name" value="ispG_gcpE"/>
    <property type="match status" value="1"/>
</dbReference>
<accession>A0A974XH87</accession>
<keyword evidence="3 7" id="KW-0560">Oxidoreductase</keyword>
<dbReference type="InterPro" id="IPR045854">
    <property type="entry name" value="NO2/SO3_Rdtase_4Fe4S_sf"/>
</dbReference>
<dbReference type="AlphaFoldDB" id="A0A974XH87"/>
<organism evidence="10 11">
    <name type="scientific">Alkalibacter rhizosphaerae</name>
    <dbReference type="NCBI Taxonomy" id="2815577"/>
    <lineage>
        <taxon>Bacteria</taxon>
        <taxon>Bacillati</taxon>
        <taxon>Bacillota</taxon>
        <taxon>Clostridia</taxon>
        <taxon>Eubacteriales</taxon>
        <taxon>Eubacteriaceae</taxon>
        <taxon>Alkalibacter</taxon>
    </lineage>
</organism>
<evidence type="ECO:0000256" key="7">
    <source>
        <dbReference type="HAMAP-Rule" id="MF_00159"/>
    </source>
</evidence>
<dbReference type="RefSeq" id="WP_207300041.1">
    <property type="nucleotide sequence ID" value="NZ_CP071444.1"/>
</dbReference>
<dbReference type="GO" id="GO:0005506">
    <property type="term" value="F:iron ion binding"/>
    <property type="evidence" value="ECO:0007669"/>
    <property type="project" value="InterPro"/>
</dbReference>
<dbReference type="GO" id="GO:0016114">
    <property type="term" value="P:terpenoid biosynthetic process"/>
    <property type="evidence" value="ECO:0007669"/>
    <property type="project" value="InterPro"/>
</dbReference>
<evidence type="ECO:0000256" key="2">
    <source>
        <dbReference type="ARBA" id="ARBA00022723"/>
    </source>
</evidence>
<dbReference type="InterPro" id="IPR011005">
    <property type="entry name" value="Dihydropteroate_synth-like_sf"/>
</dbReference>
<dbReference type="GO" id="GO:0046429">
    <property type="term" value="F:4-hydroxy-3-methylbut-2-en-1-yl diphosphate synthase activity (ferredoxin)"/>
    <property type="evidence" value="ECO:0007669"/>
    <property type="project" value="UniProtKB-UniRule"/>
</dbReference>
<keyword evidence="4 7" id="KW-0408">Iron</keyword>
<dbReference type="KEGG" id="alka:J0B03_01005"/>
<keyword evidence="6 7" id="KW-0414">Isoprene biosynthesis</keyword>
<evidence type="ECO:0000256" key="4">
    <source>
        <dbReference type="ARBA" id="ARBA00023004"/>
    </source>
</evidence>